<proteinExistence type="predicted"/>
<name>A0ABD2KI00_9BILA</name>
<dbReference type="EMBL" id="JBICBT010000755">
    <property type="protein sequence ID" value="KAL3102521.1"/>
    <property type="molecule type" value="Genomic_DNA"/>
</dbReference>
<protein>
    <submittedName>
        <fullName evidence="1">Uncharacterized protein</fullName>
    </submittedName>
</protein>
<reference evidence="1 2" key="1">
    <citation type="submission" date="2024-10" db="EMBL/GenBank/DDBJ databases">
        <authorList>
            <person name="Kim D."/>
        </authorList>
    </citation>
    <scope>NUCLEOTIDE SEQUENCE [LARGE SCALE GENOMIC DNA]</scope>
    <source>
        <strain evidence="1">BH-2024</strain>
    </source>
</reference>
<comment type="caution">
    <text evidence="1">The sequence shown here is derived from an EMBL/GenBank/DDBJ whole genome shotgun (WGS) entry which is preliminary data.</text>
</comment>
<evidence type="ECO:0000313" key="1">
    <source>
        <dbReference type="EMBL" id="KAL3102521.1"/>
    </source>
</evidence>
<evidence type="ECO:0000313" key="2">
    <source>
        <dbReference type="Proteomes" id="UP001620626"/>
    </source>
</evidence>
<dbReference type="Proteomes" id="UP001620626">
    <property type="component" value="Unassembled WGS sequence"/>
</dbReference>
<gene>
    <name evidence="1" type="ORF">niasHT_020137</name>
</gene>
<organism evidence="1 2">
    <name type="scientific">Heterodera trifolii</name>
    <dbReference type="NCBI Taxonomy" id="157864"/>
    <lineage>
        <taxon>Eukaryota</taxon>
        <taxon>Metazoa</taxon>
        <taxon>Ecdysozoa</taxon>
        <taxon>Nematoda</taxon>
        <taxon>Chromadorea</taxon>
        <taxon>Rhabditida</taxon>
        <taxon>Tylenchina</taxon>
        <taxon>Tylenchomorpha</taxon>
        <taxon>Tylenchoidea</taxon>
        <taxon>Heteroderidae</taxon>
        <taxon>Heteroderinae</taxon>
        <taxon>Heterodera</taxon>
    </lineage>
</organism>
<accession>A0ABD2KI00</accession>
<sequence length="444" mass="50149">MPSESDQKIAKEMSLILVYQFDRLKVNEWAYDEKQPTANFLPTSNEGLMRHIKKRAQNLRNRCMREILLLFNKPENRAKIEKCAGRLLRQRERVVLSREDLNNVFVSRVSTDERWNSPPVRTSPNFGHFSILEKNWDEKAKRRTHISNVARQVSRKAGQLQQVERQSRHTFGVLDFWVDWFNGVQEQIVQADKPAVDLEQLRQQNALNQKIVAKHNGLRDIVVEATKVAHELSNTLGGQEAMMAKVEQAKRLANETMELGTERVDKLKQDFALCKEFAAEYTELNEWMCLLAQQQHNNIRAVPGSQKVVSLMANYVGTFAHSFSKSSLCSDAQNVVGTLKGQLIVCPNGGDATLLANIEASLATDSADECAHSLGFVRAMFAIAESASSHASNNSEWQAMSARFGQQVSEIESKCDEFGMALRKCPLTAPRETTPNKMCLARIV</sequence>
<dbReference type="AlphaFoldDB" id="A0ABD2KI00"/>
<keyword evidence="2" id="KW-1185">Reference proteome</keyword>